<dbReference type="SUPFAM" id="SSF53448">
    <property type="entry name" value="Nucleotide-diphospho-sugar transferases"/>
    <property type="match status" value="1"/>
</dbReference>
<dbReference type="Proteomes" id="UP000067689">
    <property type="component" value="Chromosome"/>
</dbReference>
<dbReference type="PANTHER" id="PTHR43646">
    <property type="entry name" value="GLYCOSYLTRANSFERASE"/>
    <property type="match status" value="1"/>
</dbReference>
<comment type="similarity">
    <text evidence="8">Belongs to the glycosyltransferase 2 family. CrtQ subfamily.</text>
</comment>
<evidence type="ECO:0000256" key="7">
    <source>
        <dbReference type="ARBA" id="ARBA00037904"/>
    </source>
</evidence>
<evidence type="ECO:0000313" key="12">
    <source>
        <dbReference type="Proteomes" id="UP000067689"/>
    </source>
</evidence>
<dbReference type="OrthoDB" id="9777873at2"/>
<dbReference type="InterPro" id="IPR029044">
    <property type="entry name" value="Nucleotide-diphossugar_trans"/>
</dbReference>
<sequence length="245" mass="25407">MRDPEVDGVGVDGVGVVVPARDEEDSLARCLAALDRAAGAVAVPVEIVVAVNATRDRSADVARAAGAIVVELPLPGVGAARAAGASRLLEGRDAARTWLATTDADSVVPPGWLAHHLALAADGADAVVGTIRLDDAELDHHTTWWRRYLGGLSRTPHVHVHGANLAVRGSLYLQVGGFAAVPAHEDLDLVTRLDAATDRVVRTVVEPVLTSARTEGRTPRGVAHDLRAARAAPATAPSMPCTLEG</sequence>
<dbReference type="EMBL" id="CP011502">
    <property type="protein sequence ID" value="ALX05696.1"/>
    <property type="molecule type" value="Genomic_DNA"/>
</dbReference>
<dbReference type="RefSeq" id="WP_067859883.1">
    <property type="nucleotide sequence ID" value="NZ_CP011502.1"/>
</dbReference>
<proteinExistence type="inferred from homology"/>
<dbReference type="STRING" id="2041.AERYTH_13800"/>
<name>A0A0U4AZF0_9ACTN</name>
<evidence type="ECO:0000259" key="10">
    <source>
        <dbReference type="Pfam" id="PF00535"/>
    </source>
</evidence>
<evidence type="ECO:0000256" key="9">
    <source>
        <dbReference type="ARBA" id="ARBA00040345"/>
    </source>
</evidence>
<evidence type="ECO:0000256" key="1">
    <source>
        <dbReference type="ARBA" id="ARBA00004236"/>
    </source>
</evidence>
<dbReference type="KEGG" id="aer:AERYTH_13800"/>
<keyword evidence="4" id="KW-0808">Transferase</keyword>
<evidence type="ECO:0000256" key="3">
    <source>
        <dbReference type="ARBA" id="ARBA00022676"/>
    </source>
</evidence>
<comment type="pathway">
    <text evidence="7">Carotenoid biosynthesis; staphyloxanthin biosynthesis; staphyloxanthin from farnesyl diphosphate: step 4/5.</text>
</comment>
<comment type="function">
    <text evidence="6">Catalyzes the glycosylation of 4,4'-diaponeurosporenoate, i.e. the esterification of glucose at the C1'' position with the carboxyl group of 4,4'-diaponeurosporenic acid, to form glycosyl-4,4'-diaponeurosporenoate. This is a step in the biosynthesis of staphyloxanthin, an orange pigment present in most staphylococci strains.</text>
</comment>
<evidence type="ECO:0000256" key="5">
    <source>
        <dbReference type="ARBA" id="ARBA00023136"/>
    </source>
</evidence>
<organism evidence="11 12">
    <name type="scientific">Aeromicrobium erythreum</name>
    <dbReference type="NCBI Taxonomy" id="2041"/>
    <lineage>
        <taxon>Bacteria</taxon>
        <taxon>Bacillati</taxon>
        <taxon>Actinomycetota</taxon>
        <taxon>Actinomycetes</taxon>
        <taxon>Propionibacteriales</taxon>
        <taxon>Nocardioidaceae</taxon>
        <taxon>Aeromicrobium</taxon>
    </lineage>
</organism>
<keyword evidence="5" id="KW-0472">Membrane</keyword>
<evidence type="ECO:0000256" key="6">
    <source>
        <dbReference type="ARBA" id="ARBA00037281"/>
    </source>
</evidence>
<feature type="domain" description="Glycosyltransferase 2-like" evidence="10">
    <location>
        <begin position="16"/>
        <end position="140"/>
    </location>
</feature>
<keyword evidence="12" id="KW-1185">Reference proteome</keyword>
<keyword evidence="3" id="KW-0328">Glycosyltransferase</keyword>
<dbReference type="Pfam" id="PF00535">
    <property type="entry name" value="Glycos_transf_2"/>
    <property type="match status" value="1"/>
</dbReference>
<dbReference type="GO" id="GO:0016757">
    <property type="term" value="F:glycosyltransferase activity"/>
    <property type="evidence" value="ECO:0007669"/>
    <property type="project" value="UniProtKB-KW"/>
</dbReference>
<dbReference type="InterPro" id="IPR001173">
    <property type="entry name" value="Glyco_trans_2-like"/>
</dbReference>
<dbReference type="PANTHER" id="PTHR43646:SF2">
    <property type="entry name" value="GLYCOSYLTRANSFERASE 2-LIKE DOMAIN-CONTAINING PROTEIN"/>
    <property type="match status" value="1"/>
</dbReference>
<evidence type="ECO:0000256" key="8">
    <source>
        <dbReference type="ARBA" id="ARBA00038120"/>
    </source>
</evidence>
<comment type="subcellular location">
    <subcellularLocation>
        <location evidence="1">Cell membrane</location>
    </subcellularLocation>
</comment>
<dbReference type="GO" id="GO:0005886">
    <property type="term" value="C:plasma membrane"/>
    <property type="evidence" value="ECO:0007669"/>
    <property type="project" value="UniProtKB-SubCell"/>
</dbReference>
<dbReference type="PATRIC" id="fig|2041.4.peg.2878"/>
<dbReference type="Gene3D" id="3.90.550.10">
    <property type="entry name" value="Spore Coat Polysaccharide Biosynthesis Protein SpsA, Chain A"/>
    <property type="match status" value="1"/>
</dbReference>
<protein>
    <recommendedName>
        <fullName evidence="9">4,4'-diaponeurosporenoate glycosyltransferase</fullName>
    </recommendedName>
</protein>
<dbReference type="AlphaFoldDB" id="A0A0U4AZF0"/>
<evidence type="ECO:0000256" key="4">
    <source>
        <dbReference type="ARBA" id="ARBA00022679"/>
    </source>
</evidence>
<keyword evidence="2" id="KW-1003">Cell membrane</keyword>
<evidence type="ECO:0000256" key="2">
    <source>
        <dbReference type="ARBA" id="ARBA00022475"/>
    </source>
</evidence>
<gene>
    <name evidence="11" type="ORF">AERYTH_13800</name>
</gene>
<reference evidence="11 12" key="1">
    <citation type="journal article" date="1991" name="Int. J. Syst. Bacteriol.">
        <title>Description of the erythromycin-producing bacterium Arthrobacter sp. strain NRRL B-3381 as Aeromicrobium erythreum gen. nov., sp. nov.</title>
        <authorList>
            <person name="Miller E.S."/>
            <person name="Woese C.R."/>
            <person name="Brenner S."/>
        </authorList>
    </citation>
    <scope>NUCLEOTIDE SEQUENCE [LARGE SCALE GENOMIC DNA]</scope>
    <source>
        <strain evidence="11 12">AR18</strain>
    </source>
</reference>
<evidence type="ECO:0000313" key="11">
    <source>
        <dbReference type="EMBL" id="ALX05696.1"/>
    </source>
</evidence>
<accession>A0A0U4AZF0</accession>